<dbReference type="RefSeq" id="WP_152338495.1">
    <property type="nucleotide sequence ID" value="NZ_JACHEJ010000028.1"/>
</dbReference>
<dbReference type="Gene3D" id="3.40.50.1820">
    <property type="entry name" value="alpha/beta hydrolase"/>
    <property type="match status" value="1"/>
</dbReference>
<evidence type="ECO:0000313" key="3">
    <source>
        <dbReference type="Proteomes" id="UP000535501"/>
    </source>
</evidence>
<keyword evidence="3" id="KW-1185">Reference proteome</keyword>
<dbReference type="NCBIfam" id="NF047337">
    <property type="entry name" value="hydrolase_RcgR"/>
    <property type="match status" value="1"/>
</dbReference>
<gene>
    <name evidence="2" type="ORF">HNQ75_004344</name>
</gene>
<sequence length="332" mass="37870">MFRYLARHYDRKHIKRSLQRQERISKSAIGFAHDSSLAFAVNEAVVNDGDHDLAVTTLCETEAFFTPLLPAEPIYQDAHRVIFESDIKTSDQKNNVFECVVTASGAKDHALVVFHHWYSRNRYPAFSRYFARRGMTVVEATLPYHFSRGSNDCSEEQFFNASVGRTVRSMRQAVLDGRKIVRWLKGQRYRTISVVGMCLGGTVAGLVAAQEEKVDKAILMVTPPSPAELIWTSETMQRLKGRIEPSMSLEDLRKAWTLINLDMHTFWLSRPELELLFVQGKRDTIARPERARHLIHELTSLRGRSCPPAWCSFGGRRASGQSREWISLRLAG</sequence>
<dbReference type="SUPFAM" id="SSF53474">
    <property type="entry name" value="alpha/beta-Hydrolases"/>
    <property type="match status" value="1"/>
</dbReference>
<dbReference type="AlphaFoldDB" id="A0A7W9Z1K8"/>
<evidence type="ECO:0000313" key="2">
    <source>
        <dbReference type="EMBL" id="MBB6182355.1"/>
    </source>
</evidence>
<dbReference type="EMBL" id="JACHEJ010000028">
    <property type="protein sequence ID" value="MBB6182355.1"/>
    <property type="molecule type" value="Genomic_DNA"/>
</dbReference>
<name>A0A7W9Z1K8_9HYPH</name>
<evidence type="ECO:0000259" key="1">
    <source>
        <dbReference type="Pfam" id="PF01738"/>
    </source>
</evidence>
<comment type="caution">
    <text evidence="2">The sequence shown here is derived from an EMBL/GenBank/DDBJ whole genome shotgun (WGS) entry which is preliminary data.</text>
</comment>
<dbReference type="GO" id="GO:0016787">
    <property type="term" value="F:hydrolase activity"/>
    <property type="evidence" value="ECO:0007669"/>
    <property type="project" value="InterPro"/>
</dbReference>
<dbReference type="InterPro" id="IPR058111">
    <property type="entry name" value="RcgR-like"/>
</dbReference>
<reference evidence="2 3" key="1">
    <citation type="submission" date="2020-08" db="EMBL/GenBank/DDBJ databases">
        <title>Genomic Encyclopedia of Type Strains, Phase IV (KMG-IV): sequencing the most valuable type-strain genomes for metagenomic binning, comparative biology and taxonomic classification.</title>
        <authorList>
            <person name="Goeker M."/>
        </authorList>
    </citation>
    <scope>NUCLEOTIDE SEQUENCE [LARGE SCALE GENOMIC DNA]</scope>
    <source>
        <strain evidence="2 3">DSM 102134</strain>
    </source>
</reference>
<dbReference type="InterPro" id="IPR002925">
    <property type="entry name" value="Dienelactn_hydro"/>
</dbReference>
<protein>
    <recommendedName>
        <fullName evidence="1">Dienelactone hydrolase domain-containing protein</fullName>
    </recommendedName>
</protein>
<feature type="domain" description="Dienelactone hydrolase" evidence="1">
    <location>
        <begin position="101"/>
        <end position="219"/>
    </location>
</feature>
<dbReference type="Pfam" id="PF01738">
    <property type="entry name" value="DLH"/>
    <property type="match status" value="1"/>
</dbReference>
<dbReference type="Proteomes" id="UP000535501">
    <property type="component" value="Unassembled WGS sequence"/>
</dbReference>
<dbReference type="InterPro" id="IPR029058">
    <property type="entry name" value="AB_hydrolase_fold"/>
</dbReference>
<organism evidence="2 3">
    <name type="scientific">Pseudorhizobium flavum</name>
    <dbReference type="NCBI Taxonomy" id="1335061"/>
    <lineage>
        <taxon>Bacteria</taxon>
        <taxon>Pseudomonadati</taxon>
        <taxon>Pseudomonadota</taxon>
        <taxon>Alphaproteobacteria</taxon>
        <taxon>Hyphomicrobiales</taxon>
        <taxon>Rhizobiaceae</taxon>
        <taxon>Rhizobium/Agrobacterium group</taxon>
        <taxon>Pseudorhizobium</taxon>
    </lineage>
</organism>
<proteinExistence type="predicted"/>
<accession>A0A7W9Z1K8</accession>